<dbReference type="STRING" id="4846.A0A367KIQ0"/>
<keyword evidence="9 10" id="KW-0472">Membrane</keyword>
<keyword evidence="12" id="KW-1185">Reference proteome</keyword>
<dbReference type="Pfam" id="PF02064">
    <property type="entry name" value="MAS20"/>
    <property type="match status" value="1"/>
</dbReference>
<keyword evidence="7 10" id="KW-1133">Transmembrane helix</keyword>
<feature type="non-terminal residue" evidence="11">
    <location>
        <position position="133"/>
    </location>
</feature>
<keyword evidence="5" id="KW-1000">Mitochondrion outer membrane</keyword>
<accession>A0A367KIQ0</accession>
<evidence type="ECO:0008006" key="13">
    <source>
        <dbReference type="Google" id="ProtNLM"/>
    </source>
</evidence>
<dbReference type="GO" id="GO:0030943">
    <property type="term" value="F:mitochondrion targeting sequence binding"/>
    <property type="evidence" value="ECO:0007669"/>
    <property type="project" value="TreeGrafter"/>
</dbReference>
<dbReference type="PANTHER" id="PTHR12430:SF0">
    <property type="entry name" value="TRANSLOCASE OF OUTER MITOCHONDRIAL MEMBRANE 20"/>
    <property type="match status" value="1"/>
</dbReference>
<gene>
    <name evidence="11" type="ORF">CU098_012304</name>
</gene>
<evidence type="ECO:0000256" key="5">
    <source>
        <dbReference type="ARBA" id="ARBA00022787"/>
    </source>
</evidence>
<organism evidence="11 12">
    <name type="scientific">Rhizopus stolonifer</name>
    <name type="common">Rhizopus nigricans</name>
    <dbReference type="NCBI Taxonomy" id="4846"/>
    <lineage>
        <taxon>Eukaryota</taxon>
        <taxon>Fungi</taxon>
        <taxon>Fungi incertae sedis</taxon>
        <taxon>Mucoromycota</taxon>
        <taxon>Mucoromycotina</taxon>
        <taxon>Mucoromycetes</taxon>
        <taxon>Mucorales</taxon>
        <taxon>Mucorineae</taxon>
        <taxon>Rhizopodaceae</taxon>
        <taxon>Rhizopus</taxon>
    </lineage>
</organism>
<proteinExistence type="inferred from homology"/>
<dbReference type="GO" id="GO:0016031">
    <property type="term" value="P:tRNA import into mitochondrion"/>
    <property type="evidence" value="ECO:0007669"/>
    <property type="project" value="TreeGrafter"/>
</dbReference>
<evidence type="ECO:0000256" key="3">
    <source>
        <dbReference type="ARBA" id="ARBA00022448"/>
    </source>
</evidence>
<protein>
    <recommendedName>
        <fullName evidence="13">Mitochondrial import receptor subunit tom20</fullName>
    </recommendedName>
</protein>
<dbReference type="AlphaFoldDB" id="A0A367KIQ0"/>
<keyword evidence="4 10" id="KW-0812">Transmembrane</keyword>
<keyword evidence="8" id="KW-0496">Mitochondrion</keyword>
<evidence type="ECO:0000313" key="11">
    <source>
        <dbReference type="EMBL" id="RCI02039.1"/>
    </source>
</evidence>
<feature type="transmembrane region" description="Helical" evidence="10">
    <location>
        <begin position="6"/>
        <end position="26"/>
    </location>
</feature>
<comment type="caution">
    <text evidence="11">The sequence shown here is derived from an EMBL/GenBank/DDBJ whole genome shotgun (WGS) entry which is preliminary data.</text>
</comment>
<comment type="subcellular location">
    <subcellularLocation>
        <location evidence="1">Mitochondrion outer membrane</location>
        <topology evidence="1">Single-pass membrane protein</topology>
    </subcellularLocation>
</comment>
<keyword evidence="3" id="KW-0813">Transport</keyword>
<dbReference type="GO" id="GO:0008320">
    <property type="term" value="F:protein transmembrane transporter activity"/>
    <property type="evidence" value="ECO:0007669"/>
    <property type="project" value="TreeGrafter"/>
</dbReference>
<dbReference type="PRINTS" id="PR00351">
    <property type="entry name" value="OM20RECEPTOR"/>
</dbReference>
<dbReference type="GO" id="GO:0030150">
    <property type="term" value="P:protein import into mitochondrial matrix"/>
    <property type="evidence" value="ECO:0007669"/>
    <property type="project" value="TreeGrafter"/>
</dbReference>
<evidence type="ECO:0000313" key="12">
    <source>
        <dbReference type="Proteomes" id="UP000253551"/>
    </source>
</evidence>
<dbReference type="SUPFAM" id="SSF47157">
    <property type="entry name" value="Mitochondrial import receptor subunit Tom20"/>
    <property type="match status" value="1"/>
</dbReference>
<dbReference type="Proteomes" id="UP000253551">
    <property type="component" value="Unassembled WGS sequence"/>
</dbReference>
<dbReference type="Gene3D" id="1.20.960.10">
    <property type="entry name" value="Mitochondrial outer membrane translocase complex, subunit Tom20 domain"/>
    <property type="match status" value="1"/>
</dbReference>
<reference evidence="11 12" key="1">
    <citation type="journal article" date="2018" name="G3 (Bethesda)">
        <title>Phylogenetic and Phylogenomic Definition of Rhizopus Species.</title>
        <authorList>
            <person name="Gryganskyi A.P."/>
            <person name="Golan J."/>
            <person name="Dolatabadi S."/>
            <person name="Mondo S."/>
            <person name="Robb S."/>
            <person name="Idnurm A."/>
            <person name="Muszewska A."/>
            <person name="Steczkiewicz K."/>
            <person name="Masonjones S."/>
            <person name="Liao H.L."/>
            <person name="Gajdeczka M.T."/>
            <person name="Anike F."/>
            <person name="Vuek A."/>
            <person name="Anishchenko I.M."/>
            <person name="Voigt K."/>
            <person name="de Hoog G.S."/>
            <person name="Smith M.E."/>
            <person name="Heitman J."/>
            <person name="Vilgalys R."/>
            <person name="Stajich J.E."/>
        </authorList>
    </citation>
    <scope>NUCLEOTIDE SEQUENCE [LARGE SCALE GENOMIC DNA]</scope>
    <source>
        <strain evidence="11 12">LSU 92-RS-03</strain>
    </source>
</reference>
<comment type="similarity">
    <text evidence="2">Belongs to the Tom20 family.</text>
</comment>
<dbReference type="GO" id="GO:0006886">
    <property type="term" value="P:intracellular protein transport"/>
    <property type="evidence" value="ECO:0007669"/>
    <property type="project" value="InterPro"/>
</dbReference>
<evidence type="ECO:0000256" key="8">
    <source>
        <dbReference type="ARBA" id="ARBA00023128"/>
    </source>
</evidence>
<dbReference type="GO" id="GO:0006605">
    <property type="term" value="P:protein targeting"/>
    <property type="evidence" value="ECO:0007669"/>
    <property type="project" value="InterPro"/>
</dbReference>
<dbReference type="GO" id="GO:0005742">
    <property type="term" value="C:mitochondrial outer membrane translocase complex"/>
    <property type="evidence" value="ECO:0007669"/>
    <property type="project" value="InterPro"/>
</dbReference>
<sequence length="133" mass="15222">MALKPSTIALISTAVAASFGIGYLIYFDHKRRNDPQYKKQKKLERKKAAKLEKEFKQKEVQSVETLIKYVIDKVNAETFPTTAEAVEAYFVDQVALGEECIKQGQEEASVEHFYKALKIYPAPLELIMIYQKT</sequence>
<keyword evidence="6" id="KW-0653">Protein transport</keyword>
<evidence type="ECO:0000256" key="7">
    <source>
        <dbReference type="ARBA" id="ARBA00022989"/>
    </source>
</evidence>
<dbReference type="InterPro" id="IPR023392">
    <property type="entry name" value="Tom20_dom_sf"/>
</dbReference>
<evidence type="ECO:0000256" key="1">
    <source>
        <dbReference type="ARBA" id="ARBA00004572"/>
    </source>
</evidence>
<evidence type="ECO:0000256" key="9">
    <source>
        <dbReference type="ARBA" id="ARBA00023136"/>
    </source>
</evidence>
<evidence type="ECO:0000256" key="6">
    <source>
        <dbReference type="ARBA" id="ARBA00022927"/>
    </source>
</evidence>
<name>A0A367KIQ0_RHIST</name>
<dbReference type="PANTHER" id="PTHR12430">
    <property type="entry name" value="MITOCHONDRIAL IMPORT RECEPTOR SUBUNIT TOM20"/>
    <property type="match status" value="1"/>
</dbReference>
<dbReference type="OrthoDB" id="2154253at2759"/>
<evidence type="ECO:0000256" key="2">
    <source>
        <dbReference type="ARBA" id="ARBA00005792"/>
    </source>
</evidence>
<dbReference type="InterPro" id="IPR002056">
    <property type="entry name" value="MAS20"/>
</dbReference>
<dbReference type="PIRSF" id="PIRSF037707">
    <property type="entry name" value="MAS20_rcpt"/>
    <property type="match status" value="1"/>
</dbReference>
<evidence type="ECO:0000256" key="10">
    <source>
        <dbReference type="SAM" id="Phobius"/>
    </source>
</evidence>
<evidence type="ECO:0000256" key="4">
    <source>
        <dbReference type="ARBA" id="ARBA00022692"/>
    </source>
</evidence>
<dbReference type="EMBL" id="PJQM01001559">
    <property type="protein sequence ID" value="RCI02039.1"/>
    <property type="molecule type" value="Genomic_DNA"/>
</dbReference>